<gene>
    <name evidence="2" type="ORF">KI809_10510</name>
</gene>
<name>A0AAW4L8U1_9BACT</name>
<proteinExistence type="predicted"/>
<evidence type="ECO:0000256" key="1">
    <source>
        <dbReference type="SAM" id="SignalP"/>
    </source>
</evidence>
<keyword evidence="1" id="KW-0732">Signal</keyword>
<protein>
    <submittedName>
        <fullName evidence="2">Uncharacterized protein</fullName>
    </submittedName>
</protein>
<sequence>MNIFIVLIMVIFSCPTVFAATSPDKIVWIDKGKVSVKAKLKDPESVKFRNVYFHKGVDGIPMTCGEVNSKNGYGGKSGFQKFISGGKADLTYLQEQVKDFDIIWQRFCN</sequence>
<evidence type="ECO:0000313" key="2">
    <source>
        <dbReference type="EMBL" id="MBT0664731.1"/>
    </source>
</evidence>
<keyword evidence="3" id="KW-1185">Reference proteome</keyword>
<dbReference type="Proteomes" id="UP000811899">
    <property type="component" value="Unassembled WGS sequence"/>
</dbReference>
<evidence type="ECO:0000313" key="3">
    <source>
        <dbReference type="Proteomes" id="UP000811899"/>
    </source>
</evidence>
<dbReference type="AlphaFoldDB" id="A0AAW4L8U1"/>
<accession>A0AAW4L8U1</accession>
<dbReference type="RefSeq" id="WP_214171515.1">
    <property type="nucleotide sequence ID" value="NZ_JAHCVJ010000004.1"/>
</dbReference>
<feature type="chain" id="PRO_5043576872" evidence="1">
    <location>
        <begin position="20"/>
        <end position="109"/>
    </location>
</feature>
<dbReference type="EMBL" id="JAHCVJ010000004">
    <property type="protein sequence ID" value="MBT0664731.1"/>
    <property type="molecule type" value="Genomic_DNA"/>
</dbReference>
<comment type="caution">
    <text evidence="2">The sequence shown here is derived from an EMBL/GenBank/DDBJ whole genome shotgun (WGS) entry which is preliminary data.</text>
</comment>
<feature type="signal peptide" evidence="1">
    <location>
        <begin position="1"/>
        <end position="19"/>
    </location>
</feature>
<organism evidence="2 3">
    <name type="scientific">Geoanaerobacter pelophilus</name>
    <dbReference type="NCBI Taxonomy" id="60036"/>
    <lineage>
        <taxon>Bacteria</taxon>
        <taxon>Pseudomonadati</taxon>
        <taxon>Thermodesulfobacteriota</taxon>
        <taxon>Desulfuromonadia</taxon>
        <taxon>Geobacterales</taxon>
        <taxon>Geobacteraceae</taxon>
        <taxon>Geoanaerobacter</taxon>
    </lineage>
</organism>
<reference evidence="2 3" key="1">
    <citation type="submission" date="2021-05" db="EMBL/GenBank/DDBJ databases">
        <title>The draft genome of Geobacter pelophilus DSM 12255.</title>
        <authorList>
            <person name="Xu Z."/>
            <person name="Masuda Y."/>
            <person name="Itoh H."/>
            <person name="Senoo K."/>
        </authorList>
    </citation>
    <scope>NUCLEOTIDE SEQUENCE [LARGE SCALE GENOMIC DNA]</scope>
    <source>
        <strain evidence="2 3">DSM 12255</strain>
    </source>
</reference>